<dbReference type="GO" id="GO:0003723">
    <property type="term" value="F:RNA binding"/>
    <property type="evidence" value="ECO:0007669"/>
    <property type="project" value="TreeGrafter"/>
</dbReference>
<reference evidence="6 7" key="1">
    <citation type="submission" date="2018-10" db="EMBL/GenBank/DDBJ databases">
        <title>Improved assembly of the deer mouse Peromyscus maniculatus genome.</title>
        <authorList>
            <person name="Lassance J.-M."/>
            <person name="Hoekstra H.E."/>
        </authorList>
    </citation>
    <scope>NUCLEOTIDE SEQUENCE [LARGE SCALE GENOMIC DNA]</scope>
</reference>
<reference evidence="6" key="2">
    <citation type="submission" date="2025-08" db="UniProtKB">
        <authorList>
            <consortium name="Ensembl"/>
        </authorList>
    </citation>
    <scope>IDENTIFICATION</scope>
</reference>
<name>A0A8C9CTQ7_PERMB</name>
<proteinExistence type="inferred from homology"/>
<dbReference type="PANTHER" id="PTHR21569">
    <property type="entry name" value="RIBOSOMAL PROTEIN S9"/>
    <property type="match status" value="1"/>
</dbReference>
<sequence length="138" mass="15597">MPCGGQLQSMQIFRHKQTAAAHSSHTQQYKLPEPILFLGKERLAGVDNRLKGGSHVAQIYAIRQSVSKALVAYYQKYVDGASRKESKNIFIQYDWTLLVTDGPTNKPISRIRVYLFNKHSRILMSKIKKKPDGSGAHL</sequence>
<dbReference type="PANTHER" id="PTHR21569:SF16">
    <property type="entry name" value="RIBOSOMAL PROTEIN S16"/>
    <property type="match status" value="1"/>
</dbReference>
<evidence type="ECO:0000313" key="6">
    <source>
        <dbReference type="Ensembl" id="ENSPEMP00000037047.1"/>
    </source>
</evidence>
<dbReference type="GO" id="GO:0000462">
    <property type="term" value="P:maturation of SSU-rRNA from tricistronic rRNA transcript (SSU-rRNA, 5.8S rRNA, LSU-rRNA)"/>
    <property type="evidence" value="ECO:0007669"/>
    <property type="project" value="TreeGrafter"/>
</dbReference>
<organism evidence="6 7">
    <name type="scientific">Peromyscus maniculatus bairdii</name>
    <name type="common">Prairie deer mouse</name>
    <dbReference type="NCBI Taxonomy" id="230844"/>
    <lineage>
        <taxon>Eukaryota</taxon>
        <taxon>Metazoa</taxon>
        <taxon>Chordata</taxon>
        <taxon>Craniata</taxon>
        <taxon>Vertebrata</taxon>
        <taxon>Euteleostomi</taxon>
        <taxon>Mammalia</taxon>
        <taxon>Eutheria</taxon>
        <taxon>Euarchontoglires</taxon>
        <taxon>Glires</taxon>
        <taxon>Rodentia</taxon>
        <taxon>Myomorpha</taxon>
        <taxon>Muroidea</taxon>
        <taxon>Cricetidae</taxon>
        <taxon>Neotominae</taxon>
        <taxon>Peromyscus</taxon>
    </lineage>
</organism>
<dbReference type="InterPro" id="IPR020568">
    <property type="entry name" value="Ribosomal_Su5_D2-typ_SF"/>
</dbReference>
<protein>
    <recommendedName>
        <fullName evidence="4">Small ribosomal subunit protein uS9</fullName>
    </recommendedName>
    <alternativeName>
        <fullName evidence="5">40S ribosomal protein S16</fullName>
    </alternativeName>
</protein>
<evidence type="ECO:0000313" key="7">
    <source>
        <dbReference type="Proteomes" id="UP000694547"/>
    </source>
</evidence>
<dbReference type="InterPro" id="IPR014721">
    <property type="entry name" value="Ribsml_uS5_D2-typ_fold_subgr"/>
</dbReference>
<evidence type="ECO:0000256" key="1">
    <source>
        <dbReference type="ARBA" id="ARBA00005251"/>
    </source>
</evidence>
<keyword evidence="3" id="KW-0687">Ribonucleoprotein</keyword>
<evidence type="ECO:0000256" key="2">
    <source>
        <dbReference type="ARBA" id="ARBA00022980"/>
    </source>
</evidence>
<evidence type="ECO:0000256" key="4">
    <source>
        <dbReference type="ARBA" id="ARBA00035259"/>
    </source>
</evidence>
<keyword evidence="7" id="KW-1185">Reference proteome</keyword>
<comment type="similarity">
    <text evidence="1">Belongs to the universal ribosomal protein uS9 family.</text>
</comment>
<dbReference type="GeneTree" id="ENSGT00390000013067"/>
<reference evidence="6" key="3">
    <citation type="submission" date="2025-09" db="UniProtKB">
        <authorList>
            <consortium name="Ensembl"/>
        </authorList>
    </citation>
    <scope>IDENTIFICATION</scope>
</reference>
<dbReference type="AlphaFoldDB" id="A0A8C9CTQ7"/>
<accession>A0A8C9CTQ7</accession>
<dbReference type="InterPro" id="IPR000754">
    <property type="entry name" value="Ribosomal_uS9"/>
</dbReference>
<dbReference type="GO" id="GO:0003735">
    <property type="term" value="F:structural constituent of ribosome"/>
    <property type="evidence" value="ECO:0007669"/>
    <property type="project" value="InterPro"/>
</dbReference>
<dbReference type="Pfam" id="PF00380">
    <property type="entry name" value="Ribosomal_S9"/>
    <property type="match status" value="1"/>
</dbReference>
<dbReference type="GO" id="GO:0006412">
    <property type="term" value="P:translation"/>
    <property type="evidence" value="ECO:0007669"/>
    <property type="project" value="InterPro"/>
</dbReference>
<dbReference type="Proteomes" id="UP000694547">
    <property type="component" value="Chromosome 4"/>
</dbReference>
<dbReference type="GO" id="GO:0022627">
    <property type="term" value="C:cytosolic small ribosomal subunit"/>
    <property type="evidence" value="ECO:0007669"/>
    <property type="project" value="TreeGrafter"/>
</dbReference>
<dbReference type="SUPFAM" id="SSF54211">
    <property type="entry name" value="Ribosomal protein S5 domain 2-like"/>
    <property type="match status" value="1"/>
</dbReference>
<dbReference type="Gene3D" id="3.30.230.10">
    <property type="match status" value="1"/>
</dbReference>
<keyword evidence="2" id="KW-0689">Ribosomal protein</keyword>
<evidence type="ECO:0000256" key="5">
    <source>
        <dbReference type="ARBA" id="ARBA00043019"/>
    </source>
</evidence>
<dbReference type="Ensembl" id="ENSPEMT00000036453.1">
    <property type="protein sequence ID" value="ENSPEMP00000037047.1"/>
    <property type="gene ID" value="ENSPEMG00000024950.1"/>
</dbReference>
<evidence type="ECO:0000256" key="3">
    <source>
        <dbReference type="ARBA" id="ARBA00023274"/>
    </source>
</evidence>